<reference evidence="2" key="1">
    <citation type="submission" date="2014-11" db="EMBL/GenBank/DDBJ databases">
        <authorList>
            <person name="Amaro Gonzalez C."/>
        </authorList>
    </citation>
    <scope>NUCLEOTIDE SEQUENCE</scope>
</reference>
<dbReference type="EMBL" id="GBXM01042448">
    <property type="protein sequence ID" value="JAH66129.1"/>
    <property type="molecule type" value="Transcribed_RNA"/>
</dbReference>
<proteinExistence type="predicted"/>
<reference evidence="2" key="2">
    <citation type="journal article" date="2015" name="Fish Shellfish Immunol.">
        <title>Early steps in the European eel (Anguilla anguilla)-Vibrio vulnificus interaction in the gills: Role of the RtxA13 toxin.</title>
        <authorList>
            <person name="Callol A."/>
            <person name="Pajuelo D."/>
            <person name="Ebbesson L."/>
            <person name="Teles M."/>
            <person name="MacKenzie S."/>
            <person name="Amaro C."/>
        </authorList>
    </citation>
    <scope>NUCLEOTIDE SEQUENCE</scope>
</reference>
<evidence type="ECO:0000256" key="1">
    <source>
        <dbReference type="SAM" id="Phobius"/>
    </source>
</evidence>
<keyword evidence="1" id="KW-0472">Membrane</keyword>
<accession>A0A0E9UJT9</accession>
<keyword evidence="1" id="KW-1133">Transmembrane helix</keyword>
<sequence length="39" mass="4523">MKLFPGHQQICPILYLNLQSYGLILLLLLTQIKTLQCFC</sequence>
<dbReference type="AlphaFoldDB" id="A0A0E9UJT9"/>
<organism evidence="2">
    <name type="scientific">Anguilla anguilla</name>
    <name type="common">European freshwater eel</name>
    <name type="synonym">Muraena anguilla</name>
    <dbReference type="NCBI Taxonomy" id="7936"/>
    <lineage>
        <taxon>Eukaryota</taxon>
        <taxon>Metazoa</taxon>
        <taxon>Chordata</taxon>
        <taxon>Craniata</taxon>
        <taxon>Vertebrata</taxon>
        <taxon>Euteleostomi</taxon>
        <taxon>Actinopterygii</taxon>
        <taxon>Neopterygii</taxon>
        <taxon>Teleostei</taxon>
        <taxon>Anguilliformes</taxon>
        <taxon>Anguillidae</taxon>
        <taxon>Anguilla</taxon>
    </lineage>
</organism>
<protein>
    <submittedName>
        <fullName evidence="2">Uncharacterized protein</fullName>
    </submittedName>
</protein>
<feature type="transmembrane region" description="Helical" evidence="1">
    <location>
        <begin position="12"/>
        <end position="32"/>
    </location>
</feature>
<keyword evidence="1" id="KW-0812">Transmembrane</keyword>
<evidence type="ECO:0000313" key="2">
    <source>
        <dbReference type="EMBL" id="JAH66129.1"/>
    </source>
</evidence>
<name>A0A0E9UJT9_ANGAN</name>